<dbReference type="InterPro" id="IPR002347">
    <property type="entry name" value="SDR_fam"/>
</dbReference>
<dbReference type="PANTHER" id="PTHR47534:SF3">
    <property type="entry name" value="ALCOHOL DEHYDROGENASE-LIKE C-TERMINAL DOMAIN-CONTAINING PROTEIN"/>
    <property type="match status" value="1"/>
</dbReference>
<organism evidence="2 3">
    <name type="scientific">Cytospora schulzeri</name>
    <dbReference type="NCBI Taxonomy" id="448051"/>
    <lineage>
        <taxon>Eukaryota</taxon>
        <taxon>Fungi</taxon>
        <taxon>Dikarya</taxon>
        <taxon>Ascomycota</taxon>
        <taxon>Pezizomycotina</taxon>
        <taxon>Sordariomycetes</taxon>
        <taxon>Sordariomycetidae</taxon>
        <taxon>Diaporthales</taxon>
        <taxon>Cytosporaceae</taxon>
        <taxon>Cytospora</taxon>
    </lineage>
</organism>
<keyword evidence="3" id="KW-1185">Reference proteome</keyword>
<dbReference type="SUPFAM" id="SSF51735">
    <property type="entry name" value="NAD(P)-binding Rossmann-fold domains"/>
    <property type="match status" value="1"/>
</dbReference>
<evidence type="ECO:0008006" key="4">
    <source>
        <dbReference type="Google" id="ProtNLM"/>
    </source>
</evidence>
<reference evidence="2 3" key="1">
    <citation type="submission" date="2015-09" db="EMBL/GenBank/DDBJ databases">
        <title>Host preference determinants of Valsa canker pathogens revealed by comparative genomics.</title>
        <authorList>
            <person name="Yin Z."/>
            <person name="Huang L."/>
        </authorList>
    </citation>
    <scope>NUCLEOTIDE SEQUENCE [LARGE SCALE GENOMIC DNA]</scope>
    <source>
        <strain evidence="2 3">03-1</strain>
    </source>
</reference>
<evidence type="ECO:0000313" key="2">
    <source>
        <dbReference type="EMBL" id="ROW05853.1"/>
    </source>
</evidence>
<dbReference type="Proteomes" id="UP000283895">
    <property type="component" value="Unassembled WGS sequence"/>
</dbReference>
<evidence type="ECO:0000313" key="3">
    <source>
        <dbReference type="Proteomes" id="UP000283895"/>
    </source>
</evidence>
<evidence type="ECO:0000256" key="1">
    <source>
        <dbReference type="ARBA" id="ARBA00023002"/>
    </source>
</evidence>
<dbReference type="InterPro" id="IPR052228">
    <property type="entry name" value="Sec_Metab_Biosynth_Oxidored"/>
</dbReference>
<sequence>MVDLQTMVNSNNRLSSVKGPHVALFVGATSGIGLGVLKQFAQHAAEPRVYFVARNAAAAASIADELRQLNPRGKYEIIEKNVSLIKDAGKVAEIVKAKESSLDLLFMSVGFFSMDGRQDTSEGLDASMTTRYYSRTRITQLLLPLLNQSRSPRVVNILAGGKEGPIHEDDLSLDKPKNFSVSSSNFHCATMLTLSMEKFASENPRVSFAHQFPGLVATPLFYRLSSGFRGMVLRYLVAPVAKLFARDINEAGQRGLFTATSARYSVDDGVVPLTGGLQKAERSKGGVFLLNENGDSVNNEKVLEGYRTRGIDKKIWAHTQDVFAGIR</sequence>
<dbReference type="Gene3D" id="3.40.50.720">
    <property type="entry name" value="NAD(P)-binding Rossmann-like Domain"/>
    <property type="match status" value="1"/>
</dbReference>
<dbReference type="AlphaFoldDB" id="A0A423WR07"/>
<dbReference type="InterPro" id="IPR036291">
    <property type="entry name" value="NAD(P)-bd_dom_sf"/>
</dbReference>
<dbReference type="STRING" id="356882.A0A423WR07"/>
<keyword evidence="1" id="KW-0560">Oxidoreductase</keyword>
<dbReference type="GO" id="GO:0016491">
    <property type="term" value="F:oxidoreductase activity"/>
    <property type="evidence" value="ECO:0007669"/>
    <property type="project" value="UniProtKB-KW"/>
</dbReference>
<dbReference type="PANTHER" id="PTHR47534">
    <property type="entry name" value="YALI0E05731P"/>
    <property type="match status" value="1"/>
</dbReference>
<proteinExistence type="predicted"/>
<dbReference type="Pfam" id="PF00106">
    <property type="entry name" value="adh_short"/>
    <property type="match status" value="1"/>
</dbReference>
<dbReference type="OrthoDB" id="2898509at2759"/>
<comment type="caution">
    <text evidence="2">The sequence shown here is derived from an EMBL/GenBank/DDBJ whole genome shotgun (WGS) entry which is preliminary data.</text>
</comment>
<gene>
    <name evidence="2" type="ORF">VMCG_05195</name>
</gene>
<protein>
    <recommendedName>
        <fullName evidence="4">Ketoreductase (KR) domain-containing protein</fullName>
    </recommendedName>
</protein>
<name>A0A423WR07_9PEZI</name>
<dbReference type="EMBL" id="LKEA01000012">
    <property type="protein sequence ID" value="ROW05853.1"/>
    <property type="molecule type" value="Genomic_DNA"/>
</dbReference>
<accession>A0A423WR07</accession>